<dbReference type="Proteomes" id="UP000317332">
    <property type="component" value="Unassembled WGS sequence"/>
</dbReference>
<dbReference type="Gene3D" id="3.40.630.30">
    <property type="match status" value="1"/>
</dbReference>
<dbReference type="CDD" id="cd04301">
    <property type="entry name" value="NAT_SF"/>
    <property type="match status" value="1"/>
</dbReference>
<dbReference type="Pfam" id="PF14542">
    <property type="entry name" value="Acetyltransf_CG"/>
    <property type="match status" value="1"/>
</dbReference>
<dbReference type="EMBL" id="VHIQ01000008">
    <property type="protein sequence ID" value="TPV31419.1"/>
    <property type="molecule type" value="Genomic_DNA"/>
</dbReference>
<dbReference type="GO" id="GO:0016747">
    <property type="term" value="F:acyltransferase activity, transferring groups other than amino-acyl groups"/>
    <property type="evidence" value="ECO:0007669"/>
    <property type="project" value="InterPro"/>
</dbReference>
<feature type="domain" description="N-acetyltransferase" evidence="1">
    <location>
        <begin position="1"/>
        <end position="94"/>
    </location>
</feature>
<evidence type="ECO:0000313" key="3">
    <source>
        <dbReference type="EMBL" id="TPV31419.1"/>
    </source>
</evidence>
<dbReference type="PANTHER" id="PTHR31435">
    <property type="entry name" value="PROTEIN NATD1"/>
    <property type="match status" value="1"/>
</dbReference>
<evidence type="ECO:0000259" key="2">
    <source>
        <dbReference type="PROSITE" id="PS51729"/>
    </source>
</evidence>
<feature type="domain" description="N-acetyltransferase" evidence="2">
    <location>
        <begin position="7"/>
        <end position="94"/>
    </location>
</feature>
<protein>
    <submittedName>
        <fullName evidence="3">N-acetyltransferase</fullName>
    </submittedName>
</protein>
<dbReference type="PROSITE" id="PS51186">
    <property type="entry name" value="GNAT"/>
    <property type="match status" value="1"/>
</dbReference>
<evidence type="ECO:0000259" key="1">
    <source>
        <dbReference type="PROSITE" id="PS51186"/>
    </source>
</evidence>
<accession>A0A506PCU7</accession>
<dbReference type="InterPro" id="IPR045057">
    <property type="entry name" value="Gcn5-rel_NAT"/>
</dbReference>
<dbReference type="OrthoDB" id="9793389at2"/>
<dbReference type="PANTHER" id="PTHR31435:SF10">
    <property type="entry name" value="BSR4717 PROTEIN"/>
    <property type="match status" value="1"/>
</dbReference>
<evidence type="ECO:0000313" key="4">
    <source>
        <dbReference type="Proteomes" id="UP000317332"/>
    </source>
</evidence>
<dbReference type="InterPro" id="IPR016181">
    <property type="entry name" value="Acyl_CoA_acyltransferase"/>
</dbReference>
<comment type="caution">
    <text evidence="3">The sequence shown here is derived from an EMBL/GenBank/DDBJ whole genome shotgun (WGS) entry which is preliminary data.</text>
</comment>
<keyword evidence="3" id="KW-0808">Transferase</keyword>
<dbReference type="RefSeq" id="WP_140991391.1">
    <property type="nucleotide sequence ID" value="NZ_VHIQ01000008.1"/>
</dbReference>
<sequence>MIHIEHEEENSKGRWIALNYGEEAGEMTYSVAGDDKIIIDHTFVSDDFKGQGIGAKLLEAAVDYVKAHDLKIIPLCPYVKSRFDKDTELQSLLY</sequence>
<organism evidence="3 4">
    <name type="scientific">Paucihalobacter ruber</name>
    <dbReference type="NCBI Taxonomy" id="2567861"/>
    <lineage>
        <taxon>Bacteria</taxon>
        <taxon>Pseudomonadati</taxon>
        <taxon>Bacteroidota</taxon>
        <taxon>Flavobacteriia</taxon>
        <taxon>Flavobacteriales</taxon>
        <taxon>Flavobacteriaceae</taxon>
        <taxon>Paucihalobacter</taxon>
    </lineage>
</organism>
<dbReference type="PROSITE" id="PS51729">
    <property type="entry name" value="GNAT_YJDJ"/>
    <property type="match status" value="1"/>
</dbReference>
<dbReference type="SUPFAM" id="SSF55729">
    <property type="entry name" value="Acyl-CoA N-acyltransferases (Nat)"/>
    <property type="match status" value="1"/>
</dbReference>
<reference evidence="3 4" key="1">
    <citation type="submission" date="2019-06" db="EMBL/GenBank/DDBJ databases">
        <title>Flavobacteriaceae Paucihalobacterium erythroidium CWB-1, complete genome.</title>
        <authorList>
            <person name="Wu S."/>
        </authorList>
    </citation>
    <scope>NUCLEOTIDE SEQUENCE [LARGE SCALE GENOMIC DNA]</scope>
    <source>
        <strain evidence="3 4">CWB-1</strain>
    </source>
</reference>
<dbReference type="AlphaFoldDB" id="A0A506PCU7"/>
<dbReference type="InterPro" id="IPR031165">
    <property type="entry name" value="GNAT_YJDJ"/>
</dbReference>
<keyword evidence="4" id="KW-1185">Reference proteome</keyword>
<dbReference type="InterPro" id="IPR000182">
    <property type="entry name" value="GNAT_dom"/>
</dbReference>
<proteinExistence type="predicted"/>
<gene>
    <name evidence="3" type="ORF">FJ651_14590</name>
</gene>
<name>A0A506PCU7_9FLAO</name>